<dbReference type="EMBL" id="CDMZ01000108">
    <property type="protein sequence ID" value="CEM06803.1"/>
    <property type="molecule type" value="Genomic_DNA"/>
</dbReference>
<organism evidence="2">
    <name type="scientific">Chromera velia CCMP2878</name>
    <dbReference type="NCBI Taxonomy" id="1169474"/>
    <lineage>
        <taxon>Eukaryota</taxon>
        <taxon>Sar</taxon>
        <taxon>Alveolata</taxon>
        <taxon>Colpodellida</taxon>
        <taxon>Chromeraceae</taxon>
        <taxon>Chromera</taxon>
    </lineage>
</organism>
<reference evidence="2" key="1">
    <citation type="submission" date="2014-11" db="EMBL/GenBank/DDBJ databases">
        <authorList>
            <person name="Otto D Thomas"/>
            <person name="Naeem Raeece"/>
        </authorList>
    </citation>
    <scope>NUCLEOTIDE SEQUENCE</scope>
</reference>
<protein>
    <submittedName>
        <fullName evidence="2">Uncharacterized protein</fullName>
    </submittedName>
</protein>
<sequence length="151" mass="15311">MQHRCAPMTEEEEATYKYLSRVYAERVTNAAEAVPRANPPSLNVSLPSAAPNASAAPHAPLPSAMPSTAPNPSAAPHAPLPSAMPSTAPNPSAAPHAPLLSAMLSTSPKASAAPHAPLLSATPSAAEAPAIVTRGAMGTCSSWRLVRALVL</sequence>
<evidence type="ECO:0000313" key="2">
    <source>
        <dbReference type="EMBL" id="CEM06803.1"/>
    </source>
</evidence>
<feature type="compositionally biased region" description="Low complexity" evidence="1">
    <location>
        <begin position="45"/>
        <end position="97"/>
    </location>
</feature>
<proteinExistence type="predicted"/>
<gene>
    <name evidence="2" type="ORF">Cvel_15070</name>
</gene>
<dbReference type="VEuPathDB" id="CryptoDB:Cvel_15070"/>
<name>A0A0G4F4Q6_9ALVE</name>
<evidence type="ECO:0000256" key="1">
    <source>
        <dbReference type="SAM" id="MobiDB-lite"/>
    </source>
</evidence>
<feature type="region of interest" description="Disordered" evidence="1">
    <location>
        <begin position="33"/>
        <end position="97"/>
    </location>
</feature>
<accession>A0A0G4F4Q6</accession>
<dbReference type="AlphaFoldDB" id="A0A0G4F4Q6"/>